<evidence type="ECO:0000256" key="1">
    <source>
        <dbReference type="ARBA" id="ARBA00004997"/>
    </source>
</evidence>
<sequence>MALDIVVSIGPESSSVKVLTELIKAGGTVFRFNYSHQLHEVQAQWLANLRKAEKQAGKKVKTMQDVQGFKIRLGNIKRFDLKEGEQVILDSSITHEEPDILVKGELLPYDGEPIYTGSPIIPRAAQVGSMLYVGDGNLGFKVVEKPSEERLVCTVVGAGELGVHKALTLANEVIEEKALTFQDYENIKLAAGLQYDYLAISFTQTADDITDCRDFIERECGDWRPQIIAKIETKLGLQNLAAIVDVVDGIMVARGDLALHTDFRELYLHERRIIELCKQKKKYCIVATQMLESLKEGGLIPGRAEIIDIATAAALGANATMLSGETTVGAQPVHVVATMRGILEATEKGLQVIN</sequence>
<keyword evidence="9 12" id="KW-0460">Magnesium</keyword>
<evidence type="ECO:0000256" key="11">
    <source>
        <dbReference type="ARBA" id="ARBA00023317"/>
    </source>
</evidence>
<gene>
    <name evidence="14" type="ORF">A2788_01890</name>
</gene>
<dbReference type="InterPro" id="IPR015793">
    <property type="entry name" value="Pyrv_Knase_brl"/>
</dbReference>
<keyword evidence="8" id="KW-0067">ATP-binding</keyword>
<dbReference type="InterPro" id="IPR011037">
    <property type="entry name" value="Pyrv_Knase-like_insert_dom_sf"/>
</dbReference>
<dbReference type="Proteomes" id="UP000177521">
    <property type="component" value="Unassembled WGS sequence"/>
</dbReference>
<dbReference type="InterPro" id="IPR015813">
    <property type="entry name" value="Pyrv/PenolPyrv_kinase-like_dom"/>
</dbReference>
<evidence type="ECO:0000256" key="2">
    <source>
        <dbReference type="ARBA" id="ARBA00008663"/>
    </source>
</evidence>
<keyword evidence="11" id="KW-0670">Pyruvate</keyword>
<proteinExistence type="inferred from homology"/>
<evidence type="ECO:0000313" key="14">
    <source>
        <dbReference type="EMBL" id="OGC82628.1"/>
    </source>
</evidence>
<dbReference type="Gene3D" id="3.20.20.60">
    <property type="entry name" value="Phosphoenolpyruvate-binding domains"/>
    <property type="match status" value="1"/>
</dbReference>
<dbReference type="GO" id="GO:0016301">
    <property type="term" value="F:kinase activity"/>
    <property type="evidence" value="ECO:0007669"/>
    <property type="project" value="UniProtKB-KW"/>
</dbReference>
<dbReference type="SUPFAM" id="SSF51621">
    <property type="entry name" value="Phosphoenolpyruvate/pyruvate domain"/>
    <property type="match status" value="1"/>
</dbReference>
<evidence type="ECO:0000256" key="4">
    <source>
        <dbReference type="ARBA" id="ARBA00022679"/>
    </source>
</evidence>
<name>A0A1F4XLZ8_9BACT</name>
<dbReference type="GO" id="GO:0000287">
    <property type="term" value="F:magnesium ion binding"/>
    <property type="evidence" value="ECO:0007669"/>
    <property type="project" value="InterPro"/>
</dbReference>
<evidence type="ECO:0000256" key="9">
    <source>
        <dbReference type="ARBA" id="ARBA00022842"/>
    </source>
</evidence>
<dbReference type="InterPro" id="IPR040442">
    <property type="entry name" value="Pyrv_kinase-like_dom_sf"/>
</dbReference>
<dbReference type="SUPFAM" id="SSF50800">
    <property type="entry name" value="PK beta-barrel domain-like"/>
    <property type="match status" value="1"/>
</dbReference>
<dbReference type="InterPro" id="IPR015806">
    <property type="entry name" value="Pyrv_Knase_insert_dom_sf"/>
</dbReference>
<dbReference type="Gene3D" id="2.40.33.10">
    <property type="entry name" value="PK beta-barrel domain-like"/>
    <property type="match status" value="1"/>
</dbReference>
<keyword evidence="6" id="KW-0547">Nucleotide-binding</keyword>
<dbReference type="GO" id="GO:0005524">
    <property type="term" value="F:ATP binding"/>
    <property type="evidence" value="ECO:0007669"/>
    <property type="project" value="UniProtKB-KW"/>
</dbReference>
<dbReference type="AlphaFoldDB" id="A0A1F4XLZ8"/>
<evidence type="ECO:0000256" key="5">
    <source>
        <dbReference type="ARBA" id="ARBA00022723"/>
    </source>
</evidence>
<dbReference type="PRINTS" id="PR01050">
    <property type="entry name" value="PYRUVTKNASE"/>
</dbReference>
<accession>A0A1F4XLZ8</accession>
<comment type="similarity">
    <text evidence="2 12">Belongs to the pyruvate kinase family.</text>
</comment>
<protein>
    <recommendedName>
        <fullName evidence="3 12">Pyruvate kinase</fullName>
        <ecNumber evidence="3 12">2.7.1.40</ecNumber>
    </recommendedName>
</protein>
<keyword evidence="10 12" id="KW-0324">Glycolysis</keyword>
<keyword evidence="4 12" id="KW-0808">Transferase</keyword>
<dbReference type="InterPro" id="IPR001697">
    <property type="entry name" value="Pyr_Knase"/>
</dbReference>
<dbReference type="Pfam" id="PF00224">
    <property type="entry name" value="PK"/>
    <property type="match status" value="1"/>
</dbReference>
<comment type="catalytic activity">
    <reaction evidence="12">
        <text>pyruvate + ATP = phosphoenolpyruvate + ADP + H(+)</text>
        <dbReference type="Rhea" id="RHEA:18157"/>
        <dbReference type="ChEBI" id="CHEBI:15361"/>
        <dbReference type="ChEBI" id="CHEBI:15378"/>
        <dbReference type="ChEBI" id="CHEBI:30616"/>
        <dbReference type="ChEBI" id="CHEBI:58702"/>
        <dbReference type="ChEBI" id="CHEBI:456216"/>
        <dbReference type="EC" id="2.7.1.40"/>
    </reaction>
</comment>
<dbReference type="UniPathway" id="UPA00109">
    <property type="reaction ID" value="UER00188"/>
</dbReference>
<evidence type="ECO:0000256" key="3">
    <source>
        <dbReference type="ARBA" id="ARBA00012142"/>
    </source>
</evidence>
<dbReference type="EMBL" id="MEWS01000014">
    <property type="protein sequence ID" value="OGC82628.1"/>
    <property type="molecule type" value="Genomic_DNA"/>
</dbReference>
<keyword evidence="5" id="KW-0479">Metal-binding</keyword>
<evidence type="ECO:0000313" key="15">
    <source>
        <dbReference type="Proteomes" id="UP000177521"/>
    </source>
</evidence>
<keyword evidence="7 12" id="KW-0418">Kinase</keyword>
<evidence type="ECO:0000256" key="6">
    <source>
        <dbReference type="ARBA" id="ARBA00022741"/>
    </source>
</evidence>
<evidence type="ECO:0000256" key="7">
    <source>
        <dbReference type="ARBA" id="ARBA00022777"/>
    </source>
</evidence>
<reference evidence="14 15" key="1">
    <citation type="journal article" date="2016" name="Nat. Commun.">
        <title>Thousands of microbial genomes shed light on interconnected biogeochemical processes in an aquifer system.</title>
        <authorList>
            <person name="Anantharaman K."/>
            <person name="Brown C.T."/>
            <person name="Hug L.A."/>
            <person name="Sharon I."/>
            <person name="Castelle C.J."/>
            <person name="Probst A.J."/>
            <person name="Thomas B.C."/>
            <person name="Singh A."/>
            <person name="Wilkins M.J."/>
            <person name="Karaoz U."/>
            <person name="Brodie E.L."/>
            <person name="Williams K.H."/>
            <person name="Hubbard S.S."/>
            <person name="Banfield J.F."/>
        </authorList>
    </citation>
    <scope>NUCLEOTIDE SEQUENCE [LARGE SCALE GENOMIC DNA]</scope>
</reference>
<evidence type="ECO:0000256" key="12">
    <source>
        <dbReference type="RuleBase" id="RU000504"/>
    </source>
</evidence>
<organism evidence="14 15">
    <name type="scientific">Candidatus Abawacabacteria bacterium RIFCSPHIGHO2_01_FULL_46_8</name>
    <dbReference type="NCBI Taxonomy" id="1817815"/>
    <lineage>
        <taxon>Bacteria</taxon>
        <taxon>Candidatus Abawacaibacteriota</taxon>
    </lineage>
</organism>
<dbReference type="PANTHER" id="PTHR11817">
    <property type="entry name" value="PYRUVATE KINASE"/>
    <property type="match status" value="1"/>
</dbReference>
<dbReference type="EC" id="2.7.1.40" evidence="3 12"/>
<feature type="domain" description="Pyruvate kinase barrel" evidence="13">
    <location>
        <begin position="4"/>
        <end position="336"/>
    </location>
</feature>
<evidence type="ECO:0000256" key="10">
    <source>
        <dbReference type="ARBA" id="ARBA00023152"/>
    </source>
</evidence>
<dbReference type="GO" id="GO:0004743">
    <property type="term" value="F:pyruvate kinase activity"/>
    <property type="evidence" value="ECO:0007669"/>
    <property type="project" value="UniProtKB-EC"/>
</dbReference>
<comment type="pathway">
    <text evidence="1 12">Carbohydrate degradation; glycolysis; pyruvate from D-glyceraldehyde 3-phosphate: step 5/5.</text>
</comment>
<evidence type="ECO:0000256" key="8">
    <source>
        <dbReference type="ARBA" id="ARBA00022840"/>
    </source>
</evidence>
<dbReference type="GO" id="GO:0030955">
    <property type="term" value="F:potassium ion binding"/>
    <property type="evidence" value="ECO:0007669"/>
    <property type="project" value="InterPro"/>
</dbReference>
<evidence type="ECO:0000259" key="13">
    <source>
        <dbReference type="Pfam" id="PF00224"/>
    </source>
</evidence>
<comment type="caution">
    <text evidence="14">The sequence shown here is derived from an EMBL/GenBank/DDBJ whole genome shotgun (WGS) entry which is preliminary data.</text>
</comment>